<feature type="region of interest" description="Disordered" evidence="1">
    <location>
        <begin position="293"/>
        <end position="320"/>
    </location>
</feature>
<dbReference type="PANTHER" id="PTHR34315:SF1">
    <property type="entry name" value="INTRADIOL RING-CLEAVAGE DIOXYGENASES DOMAIN-CONTAINING PROTEIN-RELATED"/>
    <property type="match status" value="1"/>
</dbReference>
<sequence length="320" mass="32846">MSSRRARRVPTDPELHEHDLGLAHDIRTMLSRRRMLAVFGAAGTAALAACSTGGSTSTSASASATTTAASTTSATAAGECVAAAPQETAGPYPGDGSNGPNVLIESGIVRKDITTSFGDYTGTAEGVPTTITLHLQDLAAGCSPGQGMAVYLWHCDRDGQYSLYSDGLTDQNYLRGVQVADADGTVSFTSIFPACYSGRWPHIHFEVHDSLEVAVAGDNARLTSQIALPQDMCETVYAGADGYAQSTRNLAQISLDSDNVFGDGWDAELATVTGSIDTGYAVDITVGVAEKSANVQSDAPPQGGMGGGPAGRPAGPPPGQ</sequence>
<feature type="transmembrane region" description="Helical" evidence="2">
    <location>
        <begin position="36"/>
        <end position="54"/>
    </location>
</feature>
<keyword evidence="2" id="KW-0472">Membrane</keyword>
<keyword evidence="2" id="KW-0812">Transmembrane</keyword>
<keyword evidence="5" id="KW-0560">Oxidoreductase</keyword>
<dbReference type="EMBL" id="BLAH01000076">
    <property type="protein sequence ID" value="GES36886.1"/>
    <property type="molecule type" value="Genomic_DNA"/>
</dbReference>
<proteinExistence type="predicted"/>
<dbReference type="GeneID" id="83620065"/>
<keyword evidence="5" id="KW-0223">Dioxygenase</keyword>
<organism evidence="5 7">
    <name type="scientific">Rhodococcus aetherivorans</name>
    <dbReference type="NCBI Taxonomy" id="191292"/>
    <lineage>
        <taxon>Bacteria</taxon>
        <taxon>Bacillati</taxon>
        <taxon>Actinomycetota</taxon>
        <taxon>Actinomycetes</taxon>
        <taxon>Mycobacteriales</taxon>
        <taxon>Nocardiaceae</taxon>
        <taxon>Rhodococcus</taxon>
    </lineage>
</organism>
<dbReference type="PANTHER" id="PTHR34315">
    <property type="match status" value="1"/>
</dbReference>
<dbReference type="InterPro" id="IPR006311">
    <property type="entry name" value="TAT_signal"/>
</dbReference>
<dbReference type="KEGG" id="rav:AAT18_21705"/>
<dbReference type="SUPFAM" id="SSF49482">
    <property type="entry name" value="Aromatic compound dioxygenase"/>
    <property type="match status" value="1"/>
</dbReference>
<dbReference type="EMBL" id="CP106982">
    <property type="protein sequence ID" value="UYF95423.1"/>
    <property type="molecule type" value="Genomic_DNA"/>
</dbReference>
<dbReference type="GO" id="GO:0008199">
    <property type="term" value="F:ferric iron binding"/>
    <property type="evidence" value="ECO:0007669"/>
    <property type="project" value="InterPro"/>
</dbReference>
<evidence type="ECO:0000313" key="6">
    <source>
        <dbReference type="Proteomes" id="UP000325466"/>
    </source>
</evidence>
<dbReference type="PROSITE" id="PS51318">
    <property type="entry name" value="TAT"/>
    <property type="match status" value="1"/>
</dbReference>
<evidence type="ECO:0000313" key="7">
    <source>
        <dbReference type="Proteomes" id="UP001163947"/>
    </source>
</evidence>
<protein>
    <submittedName>
        <fullName evidence="5">Intradiol ring-cleavage dioxygenase</fullName>
    </submittedName>
    <submittedName>
        <fullName evidence="4">Probable catechol 1,2-dioxygenase</fullName>
    </submittedName>
</protein>
<dbReference type="Proteomes" id="UP001163947">
    <property type="component" value="Chromosome"/>
</dbReference>
<evidence type="ECO:0000256" key="2">
    <source>
        <dbReference type="SAM" id="Phobius"/>
    </source>
</evidence>
<gene>
    <name evidence="5" type="ORF">OCS65_06570</name>
    <name evidence="4" type="ORF">RAJCM14343_2140</name>
</gene>
<keyword evidence="2" id="KW-1133">Transmembrane helix</keyword>
<dbReference type="InterPro" id="IPR000627">
    <property type="entry name" value="Intradiol_dOase_C"/>
</dbReference>
<dbReference type="Pfam" id="PF00775">
    <property type="entry name" value="Dioxygenase_C"/>
    <property type="match status" value="1"/>
</dbReference>
<reference evidence="4" key="2">
    <citation type="submission" date="2019-10" db="EMBL/GenBank/DDBJ databases">
        <title>Draft genome sequence of Rhodococcus aetherivorans JCM 14343.</title>
        <authorList>
            <person name="Inoue D."/>
            <person name="Nakazawa M."/>
            <person name="Yamamoto N."/>
            <person name="Sei K."/>
            <person name="Ike M."/>
        </authorList>
    </citation>
    <scope>NUCLEOTIDE SEQUENCE</scope>
    <source>
        <strain evidence="4">JCM 14343</strain>
    </source>
</reference>
<evidence type="ECO:0000259" key="3">
    <source>
        <dbReference type="Pfam" id="PF00775"/>
    </source>
</evidence>
<dbReference type="RefSeq" id="WP_043798503.1">
    <property type="nucleotide sequence ID" value="NZ_BAAAYP010000020.1"/>
</dbReference>
<dbReference type="Proteomes" id="UP000325466">
    <property type="component" value="Unassembled WGS sequence"/>
</dbReference>
<evidence type="ECO:0000313" key="5">
    <source>
        <dbReference type="EMBL" id="UYF95423.1"/>
    </source>
</evidence>
<feature type="domain" description="Intradiol ring-cleavage dioxygenases" evidence="3">
    <location>
        <begin position="122"/>
        <end position="199"/>
    </location>
</feature>
<evidence type="ECO:0000313" key="4">
    <source>
        <dbReference type="EMBL" id="GES36886.1"/>
    </source>
</evidence>
<dbReference type="Gene3D" id="2.60.130.10">
    <property type="entry name" value="Aromatic compound dioxygenase"/>
    <property type="match status" value="1"/>
</dbReference>
<reference evidence="5" key="3">
    <citation type="submission" date="2022-09" db="EMBL/GenBank/DDBJ databases">
        <title>The genome sequence of Rhodococcus aetherivorans N1.</title>
        <authorList>
            <person name="Jiang W."/>
        </authorList>
    </citation>
    <scope>NUCLEOTIDE SEQUENCE</scope>
    <source>
        <strain evidence="5">N1</strain>
    </source>
</reference>
<dbReference type="InterPro" id="IPR015889">
    <property type="entry name" value="Intradiol_dOase_core"/>
</dbReference>
<dbReference type="CDD" id="cd03457">
    <property type="entry name" value="intradiol_dioxygenase_like"/>
    <property type="match status" value="1"/>
</dbReference>
<dbReference type="GO" id="GO:0016702">
    <property type="term" value="F:oxidoreductase activity, acting on single donors with incorporation of molecular oxygen, incorporation of two atoms of oxygen"/>
    <property type="evidence" value="ECO:0007669"/>
    <property type="project" value="InterPro"/>
</dbReference>
<reference evidence="4 6" key="1">
    <citation type="journal article" date="2018" name="Biodegradation">
        <title>1,4-Dioxane degradation characteristics of Rhodococcus aetherivorans JCM 14343.</title>
        <authorList>
            <person name="Inoue D."/>
            <person name="Tsunoda T."/>
            <person name="Yamamoto N."/>
            <person name="Ike M."/>
            <person name="Sei K."/>
        </authorList>
    </citation>
    <scope>NUCLEOTIDE SEQUENCE [LARGE SCALE GENOMIC DNA]</scope>
    <source>
        <strain evidence="4 6">JCM 14343</strain>
    </source>
</reference>
<name>A0AA46NWQ9_9NOCA</name>
<evidence type="ECO:0000256" key="1">
    <source>
        <dbReference type="SAM" id="MobiDB-lite"/>
    </source>
</evidence>
<keyword evidence="6" id="KW-1185">Reference proteome</keyword>
<accession>A0AA46NWQ9</accession>
<dbReference type="AlphaFoldDB" id="A0AA46NWQ9"/>